<sequence length="96" mass="10783">MVDKDGIPVIVETILNEEAGPSTAKAEPDQRGTKRKQDTLKTPTDKPKSRRKVKTTKKPCETIELSDESCEVKQEEETILPKDSSQLPESDIIEKF</sequence>
<feature type="compositionally biased region" description="Basic and acidic residues" evidence="1">
    <location>
        <begin position="26"/>
        <end position="47"/>
    </location>
</feature>
<evidence type="ECO:0000313" key="3">
    <source>
        <dbReference type="Proteomes" id="UP001605036"/>
    </source>
</evidence>
<dbReference type="AlphaFoldDB" id="A0ABD1XVV1"/>
<keyword evidence="3" id="KW-1185">Reference proteome</keyword>
<organism evidence="2 3">
    <name type="scientific">Riccia fluitans</name>
    <dbReference type="NCBI Taxonomy" id="41844"/>
    <lineage>
        <taxon>Eukaryota</taxon>
        <taxon>Viridiplantae</taxon>
        <taxon>Streptophyta</taxon>
        <taxon>Embryophyta</taxon>
        <taxon>Marchantiophyta</taxon>
        <taxon>Marchantiopsida</taxon>
        <taxon>Marchantiidae</taxon>
        <taxon>Marchantiales</taxon>
        <taxon>Ricciaceae</taxon>
        <taxon>Riccia</taxon>
    </lineage>
</organism>
<name>A0ABD1XVV1_9MARC</name>
<evidence type="ECO:0000256" key="1">
    <source>
        <dbReference type="SAM" id="MobiDB-lite"/>
    </source>
</evidence>
<reference evidence="2 3" key="1">
    <citation type="submission" date="2024-09" db="EMBL/GenBank/DDBJ databases">
        <title>Chromosome-scale assembly of Riccia fluitans.</title>
        <authorList>
            <person name="Paukszto L."/>
            <person name="Sawicki J."/>
            <person name="Karawczyk K."/>
            <person name="Piernik-Szablinska J."/>
            <person name="Szczecinska M."/>
            <person name="Mazdziarz M."/>
        </authorList>
    </citation>
    <scope>NUCLEOTIDE SEQUENCE [LARGE SCALE GENOMIC DNA]</scope>
    <source>
        <strain evidence="2">Rf_01</strain>
        <tissue evidence="2">Aerial parts of the thallus</tissue>
    </source>
</reference>
<comment type="caution">
    <text evidence="2">The sequence shown here is derived from an EMBL/GenBank/DDBJ whole genome shotgun (WGS) entry which is preliminary data.</text>
</comment>
<protein>
    <submittedName>
        <fullName evidence="2">Uncharacterized protein</fullName>
    </submittedName>
</protein>
<dbReference type="Proteomes" id="UP001605036">
    <property type="component" value="Unassembled WGS sequence"/>
</dbReference>
<accession>A0ABD1XVV1</accession>
<proteinExistence type="predicted"/>
<dbReference type="EMBL" id="JBHFFA010000007">
    <property type="protein sequence ID" value="KAL2613072.1"/>
    <property type="molecule type" value="Genomic_DNA"/>
</dbReference>
<gene>
    <name evidence="2" type="ORF">R1flu_024764</name>
</gene>
<feature type="region of interest" description="Disordered" evidence="1">
    <location>
        <begin position="74"/>
        <end position="96"/>
    </location>
</feature>
<evidence type="ECO:0000313" key="2">
    <source>
        <dbReference type="EMBL" id="KAL2613072.1"/>
    </source>
</evidence>
<feature type="region of interest" description="Disordered" evidence="1">
    <location>
        <begin position="13"/>
        <end position="59"/>
    </location>
</feature>
<feature type="compositionally biased region" description="Basic residues" evidence="1">
    <location>
        <begin position="48"/>
        <end position="57"/>
    </location>
</feature>